<organism evidence="1 2">
    <name type="scientific">Brachionus plicatilis</name>
    <name type="common">Marine rotifer</name>
    <name type="synonym">Brachionus muelleri</name>
    <dbReference type="NCBI Taxonomy" id="10195"/>
    <lineage>
        <taxon>Eukaryota</taxon>
        <taxon>Metazoa</taxon>
        <taxon>Spiralia</taxon>
        <taxon>Gnathifera</taxon>
        <taxon>Rotifera</taxon>
        <taxon>Eurotatoria</taxon>
        <taxon>Monogononta</taxon>
        <taxon>Pseudotrocha</taxon>
        <taxon>Ploima</taxon>
        <taxon>Brachionidae</taxon>
        <taxon>Brachionus</taxon>
    </lineage>
</organism>
<evidence type="ECO:0000313" key="1">
    <source>
        <dbReference type="EMBL" id="RNA27886.1"/>
    </source>
</evidence>
<gene>
    <name evidence="1" type="ORF">BpHYR1_036542</name>
</gene>
<comment type="caution">
    <text evidence="1">The sequence shown here is derived from an EMBL/GenBank/DDBJ whole genome shotgun (WGS) entry which is preliminary data.</text>
</comment>
<sequence>MNHAMGPHYNNNKTGIFSISFYDFKLSINFFNLMKIYDIILLKNSLNLVHFNSSAVRSVQLSWFYAEIAYLNILCYYNTKSLNKNKIKKKLDFYSKHEKSQKLEPKFEPFQMIYLQWLRNIFQIPFYVY</sequence>
<dbReference type="AlphaFoldDB" id="A0A3M7RWK1"/>
<dbReference type="Proteomes" id="UP000276133">
    <property type="component" value="Unassembled WGS sequence"/>
</dbReference>
<accession>A0A3M7RWK1</accession>
<protein>
    <submittedName>
        <fullName evidence="1">Uncharacterized protein</fullName>
    </submittedName>
</protein>
<proteinExistence type="predicted"/>
<reference evidence="1 2" key="1">
    <citation type="journal article" date="2018" name="Sci. Rep.">
        <title>Genomic signatures of local adaptation to the degree of environmental predictability in rotifers.</title>
        <authorList>
            <person name="Franch-Gras L."/>
            <person name="Hahn C."/>
            <person name="Garcia-Roger E.M."/>
            <person name="Carmona M.J."/>
            <person name="Serra M."/>
            <person name="Gomez A."/>
        </authorList>
    </citation>
    <scope>NUCLEOTIDE SEQUENCE [LARGE SCALE GENOMIC DNA]</scope>
    <source>
        <strain evidence="1">HYR1</strain>
    </source>
</reference>
<keyword evidence="2" id="KW-1185">Reference proteome</keyword>
<evidence type="ECO:0000313" key="2">
    <source>
        <dbReference type="Proteomes" id="UP000276133"/>
    </source>
</evidence>
<dbReference type="EMBL" id="REGN01002478">
    <property type="protein sequence ID" value="RNA27886.1"/>
    <property type="molecule type" value="Genomic_DNA"/>
</dbReference>
<name>A0A3M7RWK1_BRAPC</name>